<name>A0ABV5IJQ3_9ACTN</name>
<evidence type="ECO:0000313" key="4">
    <source>
        <dbReference type="Proteomes" id="UP001589647"/>
    </source>
</evidence>
<dbReference type="EC" id="1.-.-.-" evidence="3"/>
<dbReference type="InterPro" id="IPR050816">
    <property type="entry name" value="Flavin-dep_Halogenase_NPB"/>
</dbReference>
<dbReference type="InterPro" id="IPR036188">
    <property type="entry name" value="FAD/NAD-bd_sf"/>
</dbReference>
<dbReference type="EMBL" id="JBHMEI010000020">
    <property type="protein sequence ID" value="MFB9204762.1"/>
    <property type="molecule type" value="Genomic_DNA"/>
</dbReference>
<feature type="domain" description="FAD-binding" evidence="2">
    <location>
        <begin position="8"/>
        <end position="354"/>
    </location>
</feature>
<comment type="caution">
    <text evidence="3">The sequence shown here is derived from an EMBL/GenBank/DDBJ whole genome shotgun (WGS) entry which is preliminary data.</text>
</comment>
<evidence type="ECO:0000259" key="2">
    <source>
        <dbReference type="Pfam" id="PF01494"/>
    </source>
</evidence>
<accession>A0ABV5IJQ3</accession>
<sequence>MINTHDEFDVVVIGGGPGGSGTAGLLAQRGHRVLVLEREKFPRYHIGESLITGSMPTLEELGLKDRLDQMGFVKKYGGTLLWGRNQGTWDFRFAEASNYEYAYQVRRADFDSLLLARARELGATVFEEATVKDLEFEGERVTGVTYTVKGDAEPRTARCRLLIDATGQQHLLARRFDLIEYHDDLRNIAVWSYWQGCKRYGGTRFGDTVTENRPAGWFWFIPLHDGTVSVGYVTPIDEYKKSGKSLEDLYASELAAAEEVRALTEGATRVSGFRSIRDWSYTCTRFHGPGWALVGDAAAFIDPLLSTGVGLALRGAHGLAGAVDEILNDPASEEAVLARYEKDYREFLDSLLDFVRFFYDRTKHKEEYWDRAQKTLDPTKLRPRKIDFATMLSGVSGIHAIFHDD</sequence>
<protein>
    <submittedName>
        <fullName evidence="3">NAD(P)/FAD-dependent oxidoreductase</fullName>
        <ecNumber evidence="3">1.-.-.-</ecNumber>
    </submittedName>
</protein>
<dbReference type="PANTHER" id="PTHR43747">
    <property type="entry name" value="FAD-BINDING PROTEIN"/>
    <property type="match status" value="1"/>
</dbReference>
<reference evidence="3 4" key="1">
    <citation type="submission" date="2024-09" db="EMBL/GenBank/DDBJ databases">
        <authorList>
            <person name="Sun Q."/>
            <person name="Mori K."/>
        </authorList>
    </citation>
    <scope>NUCLEOTIDE SEQUENCE [LARGE SCALE GENOMIC DNA]</scope>
    <source>
        <strain evidence="3 4">CCM 3426</strain>
    </source>
</reference>
<dbReference type="Pfam" id="PF01494">
    <property type="entry name" value="FAD_binding_3"/>
    <property type="match status" value="1"/>
</dbReference>
<dbReference type="RefSeq" id="WP_189650303.1">
    <property type="nucleotide sequence ID" value="NZ_BMRC01000013.1"/>
</dbReference>
<dbReference type="SUPFAM" id="SSF51905">
    <property type="entry name" value="FAD/NAD(P)-binding domain"/>
    <property type="match status" value="1"/>
</dbReference>
<keyword evidence="3" id="KW-0560">Oxidoreductase</keyword>
<gene>
    <name evidence="3" type="ORF">ACFFV7_26455</name>
</gene>
<organism evidence="3 4">
    <name type="scientific">Nonomuraea spiralis</name>
    <dbReference type="NCBI Taxonomy" id="46182"/>
    <lineage>
        <taxon>Bacteria</taxon>
        <taxon>Bacillati</taxon>
        <taxon>Actinomycetota</taxon>
        <taxon>Actinomycetes</taxon>
        <taxon>Streptosporangiales</taxon>
        <taxon>Streptosporangiaceae</taxon>
        <taxon>Nonomuraea</taxon>
    </lineage>
</organism>
<dbReference type="PANTHER" id="PTHR43747:SF1">
    <property type="entry name" value="SLR1998 PROTEIN"/>
    <property type="match status" value="1"/>
</dbReference>
<dbReference type="Gene3D" id="3.50.50.60">
    <property type="entry name" value="FAD/NAD(P)-binding domain"/>
    <property type="match status" value="1"/>
</dbReference>
<proteinExistence type="inferred from homology"/>
<comment type="similarity">
    <text evidence="1">Belongs to the flavin-dependent halogenase family. Bacterial tryptophan halogenase subfamily.</text>
</comment>
<evidence type="ECO:0000313" key="3">
    <source>
        <dbReference type="EMBL" id="MFB9204762.1"/>
    </source>
</evidence>
<dbReference type="PRINTS" id="PR00420">
    <property type="entry name" value="RNGMNOXGNASE"/>
</dbReference>
<evidence type="ECO:0000256" key="1">
    <source>
        <dbReference type="ARBA" id="ARBA00038396"/>
    </source>
</evidence>
<keyword evidence="4" id="KW-1185">Reference proteome</keyword>
<dbReference type="GO" id="GO:0016491">
    <property type="term" value="F:oxidoreductase activity"/>
    <property type="evidence" value="ECO:0007669"/>
    <property type="project" value="UniProtKB-KW"/>
</dbReference>
<dbReference type="Proteomes" id="UP001589647">
    <property type="component" value="Unassembled WGS sequence"/>
</dbReference>
<dbReference type="InterPro" id="IPR002938">
    <property type="entry name" value="FAD-bd"/>
</dbReference>